<dbReference type="EC" id="2.4.2.-" evidence="5"/>
<name>A0A1E5W8G0_9POAL</name>
<keyword evidence="8" id="KW-1185">Reference proteome</keyword>
<evidence type="ECO:0000259" key="6">
    <source>
        <dbReference type="PROSITE" id="PS51059"/>
    </source>
</evidence>
<sequence>MEEVEMIKPRVSQAASRWNLSFDDATAADDPLYARYEQLHYDFTALEADSEEYSMFASTENRMLLWHGSRLSNWAGILSQGLRIAPPEAPVSVTYSARVFTLLICFQRVQTNCCASEASRSGVLVLCEVALGDMNELLDEDYNANNLPEGKLRSVTDTIISYNYSTVFSLNNLVCVFLVEVTPALAMYKCYLSVSGFSSVSESRLVCLFN</sequence>
<evidence type="ECO:0000256" key="2">
    <source>
        <dbReference type="ARBA" id="ARBA00022679"/>
    </source>
</evidence>
<dbReference type="GO" id="GO:0070212">
    <property type="term" value="P:protein poly-ADP-ribosylation"/>
    <property type="evidence" value="ECO:0007669"/>
    <property type="project" value="TreeGrafter"/>
</dbReference>
<evidence type="ECO:0000256" key="5">
    <source>
        <dbReference type="RuleBase" id="RU362114"/>
    </source>
</evidence>
<organism evidence="7 8">
    <name type="scientific">Dichanthelium oligosanthes</name>
    <dbReference type="NCBI Taxonomy" id="888268"/>
    <lineage>
        <taxon>Eukaryota</taxon>
        <taxon>Viridiplantae</taxon>
        <taxon>Streptophyta</taxon>
        <taxon>Embryophyta</taxon>
        <taxon>Tracheophyta</taxon>
        <taxon>Spermatophyta</taxon>
        <taxon>Magnoliopsida</taxon>
        <taxon>Liliopsida</taxon>
        <taxon>Poales</taxon>
        <taxon>Poaceae</taxon>
        <taxon>PACMAD clade</taxon>
        <taxon>Panicoideae</taxon>
        <taxon>Panicodae</taxon>
        <taxon>Paniceae</taxon>
        <taxon>Dichantheliinae</taxon>
        <taxon>Dichanthelium</taxon>
    </lineage>
</organism>
<comment type="catalytic activity">
    <reaction evidence="4">
        <text>NAD(+) + (ADP-D-ribosyl)n-acceptor = nicotinamide + (ADP-D-ribosyl)n+1-acceptor + H(+).</text>
        <dbReference type="EC" id="2.4.2.30"/>
    </reaction>
</comment>
<evidence type="ECO:0000256" key="4">
    <source>
        <dbReference type="ARBA" id="ARBA00033987"/>
    </source>
</evidence>
<dbReference type="STRING" id="888268.A0A1E5W8G0"/>
<dbReference type="GO" id="GO:0006302">
    <property type="term" value="P:double-strand break repair"/>
    <property type="evidence" value="ECO:0007669"/>
    <property type="project" value="TreeGrafter"/>
</dbReference>
<dbReference type="AlphaFoldDB" id="A0A1E5W8G0"/>
<dbReference type="PANTHER" id="PTHR10459">
    <property type="entry name" value="DNA LIGASE"/>
    <property type="match status" value="1"/>
</dbReference>
<protein>
    <recommendedName>
        <fullName evidence="5">Poly [ADP-ribose] polymerase</fullName>
        <shortName evidence="5">PARP</shortName>
        <ecNumber evidence="5">2.4.2.-</ecNumber>
    </recommendedName>
</protein>
<keyword evidence="3 5" id="KW-0520">NAD</keyword>
<dbReference type="PANTHER" id="PTHR10459:SF60">
    <property type="entry name" value="POLY [ADP-RIBOSE] POLYMERASE 2"/>
    <property type="match status" value="1"/>
</dbReference>
<dbReference type="GO" id="GO:0003950">
    <property type="term" value="F:NAD+ poly-ADP-ribosyltransferase activity"/>
    <property type="evidence" value="ECO:0007669"/>
    <property type="project" value="UniProtKB-UniRule"/>
</dbReference>
<dbReference type="Pfam" id="PF00644">
    <property type="entry name" value="PARP"/>
    <property type="match status" value="1"/>
</dbReference>
<dbReference type="SUPFAM" id="SSF56399">
    <property type="entry name" value="ADP-ribosylation"/>
    <property type="match status" value="1"/>
</dbReference>
<dbReference type="Gene3D" id="3.90.228.10">
    <property type="match status" value="1"/>
</dbReference>
<feature type="domain" description="PARP catalytic" evidence="6">
    <location>
        <begin position="1"/>
        <end position="210"/>
    </location>
</feature>
<dbReference type="GO" id="GO:1990404">
    <property type="term" value="F:NAD+-protein mono-ADP-ribosyltransferase activity"/>
    <property type="evidence" value="ECO:0007669"/>
    <property type="project" value="TreeGrafter"/>
</dbReference>
<evidence type="ECO:0000313" key="7">
    <source>
        <dbReference type="EMBL" id="OEL33672.1"/>
    </source>
</evidence>
<dbReference type="OrthoDB" id="429950at2759"/>
<dbReference type="Proteomes" id="UP000095767">
    <property type="component" value="Unassembled WGS sequence"/>
</dbReference>
<keyword evidence="1 5" id="KW-0328">Glycosyltransferase</keyword>
<accession>A0A1E5W8G0</accession>
<proteinExistence type="predicted"/>
<gene>
    <name evidence="7" type="ORF">BAE44_0005309</name>
</gene>
<evidence type="ECO:0000256" key="3">
    <source>
        <dbReference type="ARBA" id="ARBA00023027"/>
    </source>
</evidence>
<dbReference type="EMBL" id="LWDX02017996">
    <property type="protein sequence ID" value="OEL33672.1"/>
    <property type="molecule type" value="Genomic_DNA"/>
</dbReference>
<evidence type="ECO:0000313" key="8">
    <source>
        <dbReference type="Proteomes" id="UP000095767"/>
    </source>
</evidence>
<comment type="caution">
    <text evidence="7">The sequence shown here is derived from an EMBL/GenBank/DDBJ whole genome shotgun (WGS) entry which is preliminary data.</text>
</comment>
<reference evidence="7 8" key="1">
    <citation type="submission" date="2016-09" db="EMBL/GenBank/DDBJ databases">
        <title>The draft genome of Dichanthelium oligosanthes: A C3 panicoid grass species.</title>
        <authorList>
            <person name="Studer A.J."/>
            <person name="Schnable J.C."/>
            <person name="Brutnell T.P."/>
        </authorList>
    </citation>
    <scope>NUCLEOTIDE SEQUENCE [LARGE SCALE GENOMIC DNA]</scope>
    <source>
        <strain evidence="8">cv. Kellogg 1175</strain>
        <tissue evidence="7">Leaf</tissue>
    </source>
</reference>
<dbReference type="InterPro" id="IPR012317">
    <property type="entry name" value="Poly(ADP-ribose)pol_cat_dom"/>
</dbReference>
<dbReference type="GO" id="GO:0005730">
    <property type="term" value="C:nucleolus"/>
    <property type="evidence" value="ECO:0007669"/>
    <property type="project" value="TreeGrafter"/>
</dbReference>
<dbReference type="PROSITE" id="PS51059">
    <property type="entry name" value="PARP_CATALYTIC"/>
    <property type="match status" value="1"/>
</dbReference>
<keyword evidence="2 5" id="KW-0808">Transferase</keyword>
<evidence type="ECO:0000256" key="1">
    <source>
        <dbReference type="ARBA" id="ARBA00022676"/>
    </source>
</evidence>
<dbReference type="InterPro" id="IPR050800">
    <property type="entry name" value="ARTD/PARP"/>
</dbReference>